<dbReference type="Proteomes" id="UP000799779">
    <property type="component" value="Unassembled WGS sequence"/>
</dbReference>
<accession>A0A6A5WJ26</accession>
<organism evidence="1 2">
    <name type="scientific">Amniculicola lignicola CBS 123094</name>
    <dbReference type="NCBI Taxonomy" id="1392246"/>
    <lineage>
        <taxon>Eukaryota</taxon>
        <taxon>Fungi</taxon>
        <taxon>Dikarya</taxon>
        <taxon>Ascomycota</taxon>
        <taxon>Pezizomycotina</taxon>
        <taxon>Dothideomycetes</taxon>
        <taxon>Pleosporomycetidae</taxon>
        <taxon>Pleosporales</taxon>
        <taxon>Amniculicolaceae</taxon>
        <taxon>Amniculicola</taxon>
    </lineage>
</organism>
<dbReference type="AlphaFoldDB" id="A0A6A5WJ26"/>
<keyword evidence="2" id="KW-1185">Reference proteome</keyword>
<reference evidence="1" key="1">
    <citation type="journal article" date="2020" name="Stud. Mycol.">
        <title>101 Dothideomycetes genomes: a test case for predicting lifestyles and emergence of pathogens.</title>
        <authorList>
            <person name="Haridas S."/>
            <person name="Albert R."/>
            <person name="Binder M."/>
            <person name="Bloem J."/>
            <person name="Labutti K."/>
            <person name="Salamov A."/>
            <person name="Andreopoulos B."/>
            <person name="Baker S."/>
            <person name="Barry K."/>
            <person name="Bills G."/>
            <person name="Bluhm B."/>
            <person name="Cannon C."/>
            <person name="Castanera R."/>
            <person name="Culley D."/>
            <person name="Daum C."/>
            <person name="Ezra D."/>
            <person name="Gonzalez J."/>
            <person name="Henrissat B."/>
            <person name="Kuo A."/>
            <person name="Liang C."/>
            <person name="Lipzen A."/>
            <person name="Lutzoni F."/>
            <person name="Magnuson J."/>
            <person name="Mondo S."/>
            <person name="Nolan M."/>
            <person name="Ohm R."/>
            <person name="Pangilinan J."/>
            <person name="Park H.-J."/>
            <person name="Ramirez L."/>
            <person name="Alfaro M."/>
            <person name="Sun H."/>
            <person name="Tritt A."/>
            <person name="Yoshinaga Y."/>
            <person name="Zwiers L.-H."/>
            <person name="Turgeon B."/>
            <person name="Goodwin S."/>
            <person name="Spatafora J."/>
            <person name="Crous P."/>
            <person name="Grigoriev I."/>
        </authorList>
    </citation>
    <scope>NUCLEOTIDE SEQUENCE</scope>
    <source>
        <strain evidence="1">CBS 123094</strain>
    </source>
</reference>
<proteinExistence type="predicted"/>
<evidence type="ECO:0000313" key="1">
    <source>
        <dbReference type="EMBL" id="KAF2001682.1"/>
    </source>
</evidence>
<name>A0A6A5WJ26_9PLEO</name>
<dbReference type="OrthoDB" id="4358740at2759"/>
<evidence type="ECO:0000313" key="2">
    <source>
        <dbReference type="Proteomes" id="UP000799779"/>
    </source>
</evidence>
<gene>
    <name evidence="1" type="ORF">P154DRAFT_157876</name>
</gene>
<dbReference type="EMBL" id="ML977581">
    <property type="protein sequence ID" value="KAF2001682.1"/>
    <property type="molecule type" value="Genomic_DNA"/>
</dbReference>
<sequence>MEFEATPLSKPVVDVVQAQKPTRVAVILRRKSPLYPTAYEEVVQKACSTLDVPHSESCSKLLAIQKWQQSTILVLDIFNDDYDESTAHHKVNLPVLLVDYGKRLSYVRVASPDLQDRINTHVANQHNYNGWDGKPPYFEDQTGAVPPKYYNPRDTSML</sequence>
<protein>
    <submittedName>
        <fullName evidence="1">Uncharacterized protein</fullName>
    </submittedName>
</protein>